<evidence type="ECO:0000313" key="3">
    <source>
        <dbReference type="EMBL" id="MSU08601.1"/>
    </source>
</evidence>
<dbReference type="PANTHER" id="PTHR33055:SF15">
    <property type="entry name" value="TRANSPOSASE-RELATED"/>
    <property type="match status" value="1"/>
</dbReference>
<reference evidence="3 4" key="1">
    <citation type="submission" date="2019-08" db="EMBL/GenBank/DDBJ databases">
        <title>In-depth cultivation of the pig gut microbiome towards novel bacterial diversity and tailored functional studies.</title>
        <authorList>
            <person name="Wylensek D."/>
            <person name="Hitch T.C.A."/>
            <person name="Clavel T."/>
        </authorList>
    </citation>
    <scope>NUCLEOTIDE SEQUENCE [LARGE SCALE GENOMIC DNA]</scope>
    <source>
        <strain evidence="3 4">WCA-693-APC-5D-A</strain>
    </source>
</reference>
<evidence type="ECO:0000259" key="1">
    <source>
        <dbReference type="Pfam" id="PF01548"/>
    </source>
</evidence>
<dbReference type="GO" id="GO:0003677">
    <property type="term" value="F:DNA binding"/>
    <property type="evidence" value="ECO:0007669"/>
    <property type="project" value="InterPro"/>
</dbReference>
<dbReference type="InterPro" id="IPR002525">
    <property type="entry name" value="Transp_IS110-like_N"/>
</dbReference>
<evidence type="ECO:0000313" key="4">
    <source>
        <dbReference type="Proteomes" id="UP000433181"/>
    </source>
</evidence>
<dbReference type="PANTHER" id="PTHR33055">
    <property type="entry name" value="TRANSPOSASE FOR INSERTION SEQUENCE ELEMENT IS1111A"/>
    <property type="match status" value="1"/>
</dbReference>
<dbReference type="Pfam" id="PF02371">
    <property type="entry name" value="Transposase_20"/>
    <property type="match status" value="1"/>
</dbReference>
<gene>
    <name evidence="3" type="ORF">FYJ84_06340</name>
</gene>
<organism evidence="3 4">
    <name type="scientific">Anaerovibrio slackiae</name>
    <dbReference type="NCBI Taxonomy" id="2652309"/>
    <lineage>
        <taxon>Bacteria</taxon>
        <taxon>Bacillati</taxon>
        <taxon>Bacillota</taxon>
        <taxon>Negativicutes</taxon>
        <taxon>Selenomonadales</taxon>
        <taxon>Selenomonadaceae</taxon>
        <taxon>Anaerovibrio</taxon>
    </lineage>
</organism>
<dbReference type="GO" id="GO:0006313">
    <property type="term" value="P:DNA transposition"/>
    <property type="evidence" value="ECO:0007669"/>
    <property type="project" value="InterPro"/>
</dbReference>
<dbReference type="GO" id="GO:0004803">
    <property type="term" value="F:transposase activity"/>
    <property type="evidence" value="ECO:0007669"/>
    <property type="project" value="InterPro"/>
</dbReference>
<dbReference type="NCBIfam" id="NF033542">
    <property type="entry name" value="transpos_IS110"/>
    <property type="match status" value="1"/>
</dbReference>
<dbReference type="AlphaFoldDB" id="A0A6I2UHE7"/>
<dbReference type="Pfam" id="PF01548">
    <property type="entry name" value="DEDD_Tnp_IS110"/>
    <property type="match status" value="1"/>
</dbReference>
<protein>
    <submittedName>
        <fullName evidence="3">IS110 family transposase</fullName>
    </submittedName>
</protein>
<dbReference type="Proteomes" id="UP000433181">
    <property type="component" value="Unassembled WGS sequence"/>
</dbReference>
<dbReference type="InterPro" id="IPR003346">
    <property type="entry name" value="Transposase_20"/>
</dbReference>
<accession>A0A6I2UHE7</accession>
<comment type="caution">
    <text evidence="3">The sequence shown here is derived from an EMBL/GenBank/DDBJ whole genome shotgun (WGS) entry which is preliminary data.</text>
</comment>
<dbReference type="EMBL" id="VUNR01000010">
    <property type="protein sequence ID" value="MSU08601.1"/>
    <property type="molecule type" value="Genomic_DNA"/>
</dbReference>
<dbReference type="InterPro" id="IPR047650">
    <property type="entry name" value="Transpos_IS110"/>
</dbReference>
<keyword evidence="4" id="KW-1185">Reference proteome</keyword>
<proteinExistence type="predicted"/>
<sequence length="427" mass="48172">MKKADLLSTLFVGIDISSRENVVALMDFESTKPIASFAVPNNEPGAEKMAKKISEFFTPESGLRRLVISLESTSFYGVHIANYLSTCRILMPFHTEVYCLNPKSIANYKKSYIGLGKNDYVDAFIIADFARVGRITTKPWRGCQYLALQRLTRHRLHLVKALTREKTYMLSNIFLKFSEFTMLDAEEQPFSNEFGATASAVLTEFLSTEEIVDMPMEKLVEFICEKGRNRFTDPQKTANLLQAAARNSYRLDKCLYEPLTVAIASSFTMISTYNAEIKKVNKAIETTIKGLNPNAFLSLQSIPGVGPVMAAGIMAEIGDIHIFKSQESLAKYAGLVWRENQSGQFKADDTPMSKAGNSYLRYYLLEATSHIRIHCPEYGEYYSKKYAEVKTHQHKRALALTARKAIKLIFGLLARNQLYSRNRVGQA</sequence>
<evidence type="ECO:0000259" key="2">
    <source>
        <dbReference type="Pfam" id="PF02371"/>
    </source>
</evidence>
<name>A0A6I2UHE7_9FIRM</name>
<feature type="domain" description="Transposase IS116/IS110/IS902 C-terminal" evidence="2">
    <location>
        <begin position="299"/>
        <end position="382"/>
    </location>
</feature>
<feature type="domain" description="Transposase IS110-like N-terminal" evidence="1">
    <location>
        <begin position="12"/>
        <end position="170"/>
    </location>
</feature>